<name>A0A8T2PII2_9TELE</name>
<evidence type="ECO:0000313" key="3">
    <source>
        <dbReference type="Proteomes" id="UP000824540"/>
    </source>
</evidence>
<evidence type="ECO:0000313" key="2">
    <source>
        <dbReference type="EMBL" id="KAG9351536.1"/>
    </source>
</evidence>
<reference evidence="2" key="1">
    <citation type="thesis" date="2021" institute="BYU ScholarsArchive" country="Provo, UT, USA">
        <title>Applications of and Algorithms for Genome Assembly and Genomic Analyses with an Emphasis on Marine Teleosts.</title>
        <authorList>
            <person name="Pickett B.D."/>
        </authorList>
    </citation>
    <scope>NUCLEOTIDE SEQUENCE</scope>
    <source>
        <strain evidence="2">HI-2016</strain>
    </source>
</reference>
<accession>A0A8T2PII2</accession>
<sequence>MAVSSDAQYYSQTVNATVSSQTLGGSSGGAVEAPEGNPNSTEFGRYTRVHYCKDVDGTGVEA</sequence>
<dbReference type="EMBL" id="JAFBMS010000006">
    <property type="protein sequence ID" value="KAG9351536.1"/>
    <property type="molecule type" value="Genomic_DNA"/>
</dbReference>
<keyword evidence="3" id="KW-1185">Reference proteome</keyword>
<dbReference type="AlphaFoldDB" id="A0A8T2PII2"/>
<protein>
    <submittedName>
        <fullName evidence="2">Uncharacterized protein</fullName>
    </submittedName>
</protein>
<comment type="caution">
    <text evidence="2">The sequence shown here is derived from an EMBL/GenBank/DDBJ whole genome shotgun (WGS) entry which is preliminary data.</text>
</comment>
<feature type="compositionally biased region" description="Polar residues" evidence="1">
    <location>
        <begin position="14"/>
        <end position="24"/>
    </location>
</feature>
<feature type="region of interest" description="Disordered" evidence="1">
    <location>
        <begin position="14"/>
        <end position="43"/>
    </location>
</feature>
<evidence type="ECO:0000256" key="1">
    <source>
        <dbReference type="SAM" id="MobiDB-lite"/>
    </source>
</evidence>
<gene>
    <name evidence="2" type="ORF">JZ751_022787</name>
</gene>
<proteinExistence type="predicted"/>
<dbReference type="Proteomes" id="UP000824540">
    <property type="component" value="Unassembled WGS sequence"/>
</dbReference>
<organism evidence="2 3">
    <name type="scientific">Albula glossodonta</name>
    <name type="common">roundjaw bonefish</name>
    <dbReference type="NCBI Taxonomy" id="121402"/>
    <lineage>
        <taxon>Eukaryota</taxon>
        <taxon>Metazoa</taxon>
        <taxon>Chordata</taxon>
        <taxon>Craniata</taxon>
        <taxon>Vertebrata</taxon>
        <taxon>Euteleostomi</taxon>
        <taxon>Actinopterygii</taxon>
        <taxon>Neopterygii</taxon>
        <taxon>Teleostei</taxon>
        <taxon>Albuliformes</taxon>
        <taxon>Albulidae</taxon>
        <taxon>Albula</taxon>
    </lineage>
</organism>